<dbReference type="CDD" id="cd06187">
    <property type="entry name" value="O2ase_reductase_like"/>
    <property type="match status" value="1"/>
</dbReference>
<dbReference type="PRINTS" id="PR00410">
    <property type="entry name" value="PHEHYDRXLASE"/>
</dbReference>
<evidence type="ECO:0000256" key="8">
    <source>
        <dbReference type="ARBA" id="ARBA00023027"/>
    </source>
</evidence>
<evidence type="ECO:0000313" key="15">
    <source>
        <dbReference type="Proteomes" id="UP000319103"/>
    </source>
</evidence>
<sequence>MAGADGGVPRLVVPPKPVEPPRVPPPPAETFQPEPVPATPQPEPAQPEPERPAIEPLFTWAPGLNWAGPGDHWAQAWDAEQHPVPDPGPLTAPPPGSAAELPPTPRDLELIAATLAVVEPVADRATAHFYALLFLHYPQLRSLFPAAMDVQRDRLFRALLMAARGAGDPVTLTAQLGALGRGHRKYGTLAAHYGPVGECLLAALARYAGGRWDAEAELAWRRAYRMVSQIMIDAAEQAARTAPPWWQGEVVSHQVRGRDVAVLTVRPDQPYPYRAGQYATLETPWWPRVWRNYSFATAPRPDGLLTFHVRAVQAGWVSNALLRRARPGDVLRLGPPAGRMVLDHADPTPLLCVGGGTGIAPISALVEDVAEHGSAGRTVQVLYGARRADDLYQLEALRQLERRHPWLAVRPVLSEPGGTAGEPGGLLSDVAAQLGPWDGHRAFLAGPAAMVRRAAAALARSGVHPELIRHDLPEE</sequence>
<dbReference type="GO" id="GO:0019825">
    <property type="term" value="F:oxygen binding"/>
    <property type="evidence" value="ECO:0007669"/>
    <property type="project" value="InterPro"/>
</dbReference>
<dbReference type="InterPro" id="IPR000971">
    <property type="entry name" value="Globin"/>
</dbReference>
<dbReference type="PANTHER" id="PTHR47354">
    <property type="entry name" value="NADH OXIDOREDUCTASE HCR"/>
    <property type="match status" value="1"/>
</dbReference>
<dbReference type="Pfam" id="PF00970">
    <property type="entry name" value="FAD_binding_6"/>
    <property type="match status" value="1"/>
</dbReference>
<keyword evidence="5" id="KW-0408">Iron</keyword>
<evidence type="ECO:0000313" key="14">
    <source>
        <dbReference type="EMBL" id="TQF07476.1"/>
    </source>
</evidence>
<dbReference type="Pfam" id="PF00042">
    <property type="entry name" value="Globin"/>
    <property type="match status" value="1"/>
</dbReference>
<keyword evidence="5" id="KW-0479">Metal-binding</keyword>
<dbReference type="InterPro" id="IPR017927">
    <property type="entry name" value="FAD-bd_FR_type"/>
</dbReference>
<dbReference type="InterPro" id="IPR050415">
    <property type="entry name" value="MRET"/>
</dbReference>
<comment type="cofactor">
    <cofactor evidence="2">
        <name>FAD</name>
        <dbReference type="ChEBI" id="CHEBI:57692"/>
    </cofactor>
</comment>
<evidence type="ECO:0000256" key="1">
    <source>
        <dbReference type="ARBA" id="ARBA00001970"/>
    </source>
</evidence>
<feature type="region of interest" description="Disordered" evidence="11">
    <location>
        <begin position="1"/>
        <end position="54"/>
    </location>
</feature>
<dbReference type="InterPro" id="IPR039261">
    <property type="entry name" value="FNR_nucleotide-bd"/>
</dbReference>
<dbReference type="OrthoDB" id="3213438at2"/>
<evidence type="ECO:0000256" key="7">
    <source>
        <dbReference type="ARBA" id="ARBA00023014"/>
    </source>
</evidence>
<keyword evidence="15" id="KW-1185">Reference proteome</keyword>
<dbReference type="Pfam" id="PF00175">
    <property type="entry name" value="NAD_binding_1"/>
    <property type="match status" value="1"/>
</dbReference>
<evidence type="ECO:0000256" key="3">
    <source>
        <dbReference type="ARBA" id="ARBA00006401"/>
    </source>
</evidence>
<comment type="caution">
    <text evidence="14">The sequence shown here is derived from an EMBL/GenBank/DDBJ whole genome shotgun (WGS) entry which is preliminary data.</text>
</comment>
<keyword evidence="7" id="KW-0411">Iron-sulfur</keyword>
<evidence type="ECO:0000256" key="2">
    <source>
        <dbReference type="ARBA" id="ARBA00001974"/>
    </source>
</evidence>
<dbReference type="Gene3D" id="3.40.50.80">
    <property type="entry name" value="Nucleotide-binding domain of ferredoxin-NADP reductase (FNR) module"/>
    <property type="match status" value="1"/>
</dbReference>
<evidence type="ECO:0000256" key="10">
    <source>
        <dbReference type="ARBA" id="ARBA00049433"/>
    </source>
</evidence>
<dbReference type="InterPro" id="IPR001433">
    <property type="entry name" value="OxRdtase_FAD/NAD-bd"/>
</dbReference>
<evidence type="ECO:0000256" key="11">
    <source>
        <dbReference type="SAM" id="MobiDB-lite"/>
    </source>
</evidence>
<dbReference type="SUPFAM" id="SSF63380">
    <property type="entry name" value="Riboflavin synthase domain-like"/>
    <property type="match status" value="1"/>
</dbReference>
<evidence type="ECO:0000259" key="13">
    <source>
        <dbReference type="PROSITE" id="PS51384"/>
    </source>
</evidence>
<evidence type="ECO:0000256" key="9">
    <source>
        <dbReference type="ARBA" id="ARBA00048649"/>
    </source>
</evidence>
<dbReference type="PANTHER" id="PTHR47354:SF5">
    <property type="entry name" value="PROTEIN RFBI"/>
    <property type="match status" value="1"/>
</dbReference>
<evidence type="ECO:0000256" key="6">
    <source>
        <dbReference type="ARBA" id="ARBA00022857"/>
    </source>
</evidence>
<dbReference type="CDD" id="cd19753">
    <property type="entry name" value="Mb-like_oxidoreductase"/>
    <property type="match status" value="1"/>
</dbReference>
<dbReference type="SUPFAM" id="SSF46458">
    <property type="entry name" value="Globin-like"/>
    <property type="match status" value="1"/>
</dbReference>
<proteinExistence type="inferred from homology"/>
<feature type="compositionally biased region" description="Pro residues" evidence="11">
    <location>
        <begin position="84"/>
        <end position="96"/>
    </location>
</feature>
<dbReference type="AlphaFoldDB" id="A0A540WEK6"/>
<feature type="region of interest" description="Disordered" evidence="11">
    <location>
        <begin position="79"/>
        <end position="103"/>
    </location>
</feature>
<evidence type="ECO:0000256" key="5">
    <source>
        <dbReference type="ARBA" id="ARBA00022714"/>
    </source>
</evidence>
<comment type="cofactor">
    <cofactor evidence="1">
        <name>heme b</name>
        <dbReference type="ChEBI" id="CHEBI:60344"/>
    </cofactor>
</comment>
<accession>A0A540WEK6</accession>
<dbReference type="InterPro" id="IPR008333">
    <property type="entry name" value="Cbr1-like_FAD-bd_dom"/>
</dbReference>
<comment type="similarity">
    <text evidence="3">In the C-terminal section; belongs to the flavoprotein pyridine nucleotide cytochrome reductase family.</text>
</comment>
<name>A0A540WEK6_9ACTN</name>
<reference evidence="14 15" key="1">
    <citation type="submission" date="2019-06" db="EMBL/GenBank/DDBJ databases">
        <title>Description of Kitasatospora acidophila sp. nov. isolated from pine grove soil, and reclassification of Streptomyces novaecaesareae to Kitasatospora novaeceasareae comb. nov.</title>
        <authorList>
            <person name="Kim M.J."/>
        </authorList>
    </citation>
    <scope>NUCLEOTIDE SEQUENCE [LARGE SCALE GENOMIC DNA]</scope>
    <source>
        <strain evidence="14 15">MMS16-CNU292</strain>
    </source>
</reference>
<dbReference type="EC" id="1.14.12.17" evidence="4"/>
<dbReference type="EMBL" id="VIGB01000003">
    <property type="protein sequence ID" value="TQF07476.1"/>
    <property type="molecule type" value="Genomic_DNA"/>
</dbReference>
<feature type="compositionally biased region" description="Pro residues" evidence="11">
    <location>
        <begin position="12"/>
        <end position="47"/>
    </location>
</feature>
<evidence type="ECO:0000259" key="12">
    <source>
        <dbReference type="PROSITE" id="PS01033"/>
    </source>
</evidence>
<keyword evidence="5" id="KW-0001">2Fe-2S</keyword>
<dbReference type="GO" id="GO:0008941">
    <property type="term" value="F:nitric oxide dioxygenase NAD(P)H activity"/>
    <property type="evidence" value="ECO:0007669"/>
    <property type="project" value="UniProtKB-EC"/>
</dbReference>
<organism evidence="14 15">
    <name type="scientific">Kitasatospora acidiphila</name>
    <dbReference type="NCBI Taxonomy" id="2567942"/>
    <lineage>
        <taxon>Bacteria</taxon>
        <taxon>Bacillati</taxon>
        <taxon>Actinomycetota</taxon>
        <taxon>Actinomycetes</taxon>
        <taxon>Kitasatosporales</taxon>
        <taxon>Streptomycetaceae</taxon>
        <taxon>Kitasatospora</taxon>
    </lineage>
</organism>
<dbReference type="Proteomes" id="UP000319103">
    <property type="component" value="Unassembled WGS sequence"/>
</dbReference>
<keyword evidence="8" id="KW-0520">NAD</keyword>
<comment type="catalytic activity">
    <reaction evidence="10">
        <text>2 nitric oxide + NADPH + 2 O2 = 2 nitrate + NADP(+) + H(+)</text>
        <dbReference type="Rhea" id="RHEA:19465"/>
        <dbReference type="ChEBI" id="CHEBI:15378"/>
        <dbReference type="ChEBI" id="CHEBI:15379"/>
        <dbReference type="ChEBI" id="CHEBI:16480"/>
        <dbReference type="ChEBI" id="CHEBI:17632"/>
        <dbReference type="ChEBI" id="CHEBI:57783"/>
        <dbReference type="ChEBI" id="CHEBI:58349"/>
        <dbReference type="EC" id="1.14.12.17"/>
    </reaction>
</comment>
<evidence type="ECO:0000256" key="4">
    <source>
        <dbReference type="ARBA" id="ARBA00012229"/>
    </source>
</evidence>
<keyword evidence="6" id="KW-0521">NADP</keyword>
<dbReference type="InterPro" id="IPR012292">
    <property type="entry name" value="Globin/Proto"/>
</dbReference>
<protein>
    <recommendedName>
        <fullName evidence="4">nitric oxide dioxygenase</fullName>
        <ecNumber evidence="4">1.14.12.17</ecNumber>
    </recommendedName>
</protein>
<comment type="catalytic activity">
    <reaction evidence="9">
        <text>2 nitric oxide + NADH + 2 O2 = 2 nitrate + NAD(+) + H(+)</text>
        <dbReference type="Rhea" id="RHEA:19469"/>
        <dbReference type="ChEBI" id="CHEBI:15378"/>
        <dbReference type="ChEBI" id="CHEBI:15379"/>
        <dbReference type="ChEBI" id="CHEBI:16480"/>
        <dbReference type="ChEBI" id="CHEBI:17632"/>
        <dbReference type="ChEBI" id="CHEBI:57540"/>
        <dbReference type="ChEBI" id="CHEBI:57945"/>
        <dbReference type="EC" id="1.14.12.17"/>
    </reaction>
</comment>
<dbReference type="InterPro" id="IPR009050">
    <property type="entry name" value="Globin-like_sf"/>
</dbReference>
<dbReference type="SUPFAM" id="SSF52343">
    <property type="entry name" value="Ferredoxin reductase-like, C-terminal NADP-linked domain"/>
    <property type="match status" value="1"/>
</dbReference>
<dbReference type="Gene3D" id="1.10.490.10">
    <property type="entry name" value="Globins"/>
    <property type="match status" value="1"/>
</dbReference>
<gene>
    <name evidence="14" type="ORF">E6W39_20850</name>
</gene>
<dbReference type="PROSITE" id="PS51384">
    <property type="entry name" value="FAD_FR"/>
    <property type="match status" value="1"/>
</dbReference>
<dbReference type="Gene3D" id="2.40.30.10">
    <property type="entry name" value="Translation factors"/>
    <property type="match status" value="1"/>
</dbReference>
<feature type="domain" description="FAD-binding FR-type" evidence="13">
    <location>
        <begin position="243"/>
        <end position="343"/>
    </location>
</feature>
<dbReference type="PROSITE" id="PS01033">
    <property type="entry name" value="GLOBIN"/>
    <property type="match status" value="1"/>
</dbReference>
<dbReference type="GO" id="GO:0020037">
    <property type="term" value="F:heme binding"/>
    <property type="evidence" value="ECO:0007669"/>
    <property type="project" value="InterPro"/>
</dbReference>
<dbReference type="GO" id="GO:0051537">
    <property type="term" value="F:2 iron, 2 sulfur cluster binding"/>
    <property type="evidence" value="ECO:0007669"/>
    <property type="project" value="UniProtKB-KW"/>
</dbReference>
<dbReference type="InterPro" id="IPR017938">
    <property type="entry name" value="Riboflavin_synthase-like_b-brl"/>
</dbReference>
<feature type="domain" description="Globin" evidence="12">
    <location>
        <begin position="102"/>
        <end position="236"/>
    </location>
</feature>